<proteinExistence type="inferred from homology"/>
<keyword evidence="2" id="KW-0732">Signal</keyword>
<accession>A0ABY2ECB0</accession>
<organism evidence="3 4">
    <name type="scientific">Occultella glacieicola</name>
    <dbReference type="NCBI Taxonomy" id="2518684"/>
    <lineage>
        <taxon>Bacteria</taxon>
        <taxon>Bacillati</taxon>
        <taxon>Actinomycetota</taxon>
        <taxon>Actinomycetes</taxon>
        <taxon>Micrococcales</taxon>
        <taxon>Ruaniaceae</taxon>
        <taxon>Occultella</taxon>
    </lineage>
</organism>
<feature type="chain" id="PRO_5047468381" evidence="2">
    <location>
        <begin position="23"/>
        <end position="544"/>
    </location>
</feature>
<evidence type="ECO:0000256" key="2">
    <source>
        <dbReference type="SAM" id="SignalP"/>
    </source>
</evidence>
<dbReference type="Gene3D" id="3.40.190.10">
    <property type="entry name" value="Periplasmic binding protein-like II"/>
    <property type="match status" value="1"/>
</dbReference>
<feature type="signal peptide" evidence="2">
    <location>
        <begin position="1"/>
        <end position="22"/>
    </location>
</feature>
<dbReference type="PANTHER" id="PTHR43649:SF31">
    <property type="entry name" value="SN-GLYCEROL-3-PHOSPHATE-BINDING PERIPLASMIC PROTEIN UGPB"/>
    <property type="match status" value="1"/>
</dbReference>
<comment type="caution">
    <text evidence="3">The sequence shown here is derived from an EMBL/GenBank/DDBJ whole genome shotgun (WGS) entry which is preliminary data.</text>
</comment>
<sequence>MSLSRRTFLSAGIGAAALMASASCSSSTTPPATGGGVADAGVELPTYIRFEGVTADLPGTDDGIPDTFFSYPANPQAATDGPPADGSAIQGSVPVNKAVPPSMDRNSYWQALNERIGSELRLTITPGADYPQRFATAVAGDGLGDVFTIDMSFAQLPQFLAAQCQDLTEFLSGDAISDYPFLANLPTDSWRGTVYNGAIYGLPISRGVQSSGLLYTRDDLFEARGVDPQPATIDDFVQTCRDLTDTRANTWALTNVPMATLQQMYGLPNTWGVDDAGAFSHAIEADGYKAALELGRSLVADELVHPDFADATGADAKGWFGAGSSAIHQDTYSAMGSMYDVGSTAGEGYLVGLMLTPGEDGQPAPFWLGNPNNTISAIAKGDEARVRMLLEVLNFLAAPIGTAEHLFRKYGLEGVHYDFDGNNDPVLTELGETEASGGTFPIEYLIDGPRPNYYPGRPQVAQDIYDHMQQVIPTGVRNPTVGLYSATQGTVGGRLNTTLNDATNAILLGREPVSSWDDVVADWRSAGGDSIRSEYEEGYAAANG</sequence>
<reference evidence="3 4" key="1">
    <citation type="submission" date="2019-03" db="EMBL/GenBank/DDBJ databases">
        <title>Genomic features of bacteria from cold environments.</title>
        <authorList>
            <person name="Shen L."/>
        </authorList>
    </citation>
    <scope>NUCLEOTIDE SEQUENCE [LARGE SCALE GENOMIC DNA]</scope>
    <source>
        <strain evidence="4">T3246-1</strain>
    </source>
</reference>
<name>A0ABY2ECB0_9MICO</name>
<evidence type="ECO:0000313" key="4">
    <source>
        <dbReference type="Proteomes" id="UP000504882"/>
    </source>
</evidence>
<dbReference type="InterPro" id="IPR050490">
    <property type="entry name" value="Bact_solute-bd_prot1"/>
</dbReference>
<protein>
    <submittedName>
        <fullName evidence="3">Uncharacterized protein</fullName>
    </submittedName>
</protein>
<dbReference type="Proteomes" id="UP000504882">
    <property type="component" value="Unassembled WGS sequence"/>
</dbReference>
<dbReference type="PROSITE" id="PS51257">
    <property type="entry name" value="PROKAR_LIPOPROTEIN"/>
    <property type="match status" value="1"/>
</dbReference>
<dbReference type="PROSITE" id="PS51318">
    <property type="entry name" value="TAT"/>
    <property type="match status" value="1"/>
</dbReference>
<dbReference type="SUPFAM" id="SSF53850">
    <property type="entry name" value="Periplasmic binding protein-like II"/>
    <property type="match status" value="1"/>
</dbReference>
<dbReference type="EMBL" id="SMNA01000001">
    <property type="protein sequence ID" value="TDE98802.1"/>
    <property type="molecule type" value="Genomic_DNA"/>
</dbReference>
<gene>
    <name evidence="3" type="ORF">EXU48_00945</name>
</gene>
<dbReference type="InterPro" id="IPR006311">
    <property type="entry name" value="TAT_signal"/>
</dbReference>
<dbReference type="RefSeq" id="WP_133105704.1">
    <property type="nucleotide sequence ID" value="NZ_SMNA01000001.1"/>
</dbReference>
<evidence type="ECO:0000256" key="1">
    <source>
        <dbReference type="ARBA" id="ARBA00008520"/>
    </source>
</evidence>
<evidence type="ECO:0000313" key="3">
    <source>
        <dbReference type="EMBL" id="TDE98802.1"/>
    </source>
</evidence>
<dbReference type="PANTHER" id="PTHR43649">
    <property type="entry name" value="ARABINOSE-BINDING PROTEIN-RELATED"/>
    <property type="match status" value="1"/>
</dbReference>
<keyword evidence="4" id="KW-1185">Reference proteome</keyword>
<comment type="similarity">
    <text evidence="1">Belongs to the bacterial solute-binding protein 1 family.</text>
</comment>